<organism evidence="2 3">
    <name type="scientific">Paenibacillus agaridevorans</name>
    <dbReference type="NCBI Taxonomy" id="171404"/>
    <lineage>
        <taxon>Bacteria</taxon>
        <taxon>Bacillati</taxon>
        <taxon>Bacillota</taxon>
        <taxon>Bacilli</taxon>
        <taxon>Bacillales</taxon>
        <taxon>Paenibacillaceae</taxon>
        <taxon>Paenibacillus</taxon>
    </lineage>
</organism>
<protein>
    <submittedName>
        <fullName evidence="2">Glyoxalase</fullName>
    </submittedName>
</protein>
<dbReference type="Pfam" id="PF00903">
    <property type="entry name" value="Glyoxalase"/>
    <property type="match status" value="1"/>
</dbReference>
<reference evidence="2 3" key="1">
    <citation type="submission" date="2017-08" db="EMBL/GenBank/DDBJ databases">
        <title>Substantial Increase in Enzyme Production by Combined Drug-Resistance Mutations in Paenibacillus agaridevorans.</title>
        <authorList>
            <person name="Tanaka Y."/>
            <person name="Funane K."/>
            <person name="Hosaka T."/>
            <person name="Shiwa Y."/>
            <person name="Fujita N."/>
            <person name="Miyazaki T."/>
            <person name="Yoshikawa H."/>
            <person name="Murakami K."/>
            <person name="Kasahara K."/>
            <person name="Inaoka T."/>
            <person name="Hiraga Y."/>
            <person name="Ochi K."/>
        </authorList>
    </citation>
    <scope>NUCLEOTIDE SEQUENCE [LARGE SCALE GENOMIC DNA]</scope>
    <source>
        <strain evidence="2 3">T-3040</strain>
    </source>
</reference>
<dbReference type="SUPFAM" id="SSF54593">
    <property type="entry name" value="Glyoxalase/Bleomycin resistance protein/Dihydroxybiphenyl dioxygenase"/>
    <property type="match status" value="1"/>
</dbReference>
<dbReference type="Gene3D" id="3.10.180.10">
    <property type="entry name" value="2,3-Dihydroxybiphenyl 1,2-Dioxygenase, domain 1"/>
    <property type="match status" value="1"/>
</dbReference>
<dbReference type="PROSITE" id="PS51819">
    <property type="entry name" value="VOC"/>
    <property type="match status" value="1"/>
</dbReference>
<evidence type="ECO:0000313" key="3">
    <source>
        <dbReference type="Proteomes" id="UP000245202"/>
    </source>
</evidence>
<gene>
    <name evidence="2" type="ORF">PAT3040_01202</name>
</gene>
<evidence type="ECO:0000259" key="1">
    <source>
        <dbReference type="PROSITE" id="PS51819"/>
    </source>
</evidence>
<dbReference type="InterPro" id="IPR029068">
    <property type="entry name" value="Glyas_Bleomycin-R_OHBP_Dase"/>
</dbReference>
<dbReference type="AlphaFoldDB" id="A0A2R5EJ88"/>
<feature type="domain" description="VOC" evidence="1">
    <location>
        <begin position="4"/>
        <end position="128"/>
    </location>
</feature>
<dbReference type="InterPro" id="IPR004360">
    <property type="entry name" value="Glyas_Fos-R_dOase_dom"/>
</dbReference>
<proteinExistence type="predicted"/>
<dbReference type="PANTHER" id="PTHR36437">
    <property type="entry name" value="GLYOXALASE/BLEOMYCIN RESISTANCE PROTEIN/DIOXYGENASE"/>
    <property type="match status" value="1"/>
</dbReference>
<dbReference type="InterPro" id="IPR037523">
    <property type="entry name" value="VOC_core"/>
</dbReference>
<keyword evidence="3" id="KW-1185">Reference proteome</keyword>
<dbReference type="PANTHER" id="PTHR36437:SF2">
    <property type="entry name" value="GLYOXALASE_BLEOMYCIN RESISTANCE PROTEIN_DIOXYGENASE"/>
    <property type="match status" value="1"/>
</dbReference>
<comment type="caution">
    <text evidence="2">The sequence shown here is derived from an EMBL/GenBank/DDBJ whole genome shotgun (WGS) entry which is preliminary data.</text>
</comment>
<dbReference type="Proteomes" id="UP000245202">
    <property type="component" value="Unassembled WGS sequence"/>
</dbReference>
<evidence type="ECO:0000313" key="2">
    <source>
        <dbReference type="EMBL" id="GBG06672.1"/>
    </source>
</evidence>
<dbReference type="EMBL" id="BDQX01000054">
    <property type="protein sequence ID" value="GBG06672.1"/>
    <property type="molecule type" value="Genomic_DNA"/>
</dbReference>
<name>A0A2R5EJ88_9BACL</name>
<accession>A0A2R5EJ88</accession>
<dbReference type="RefSeq" id="WP_108991889.1">
    <property type="nucleotide sequence ID" value="NZ_BDQX01000054.1"/>
</dbReference>
<sequence length="131" mass="14814">MKRTIGHVTILVEDYDEAIAFYRDKAGFELLADNEFGGGMRWVSLAPSRECQTAIVLVLADSEEKRARVGSQVANHVNLVIQTDDCRRDYEVMKAAGVKFFGEPNEVPWGVEVVFEDLYGNRFDLLQHNGF</sequence>